<comment type="pathway">
    <text evidence="1 5">Cofactor biosynthesis; molybdopterin biosynthesis.</text>
</comment>
<dbReference type="Pfam" id="PF00994">
    <property type="entry name" value="MoCF_biosynth"/>
    <property type="match status" value="2"/>
</dbReference>
<dbReference type="EMBL" id="CAJHIT010000009">
    <property type="protein sequence ID" value="CAD6504739.1"/>
    <property type="molecule type" value="Genomic_DNA"/>
</dbReference>
<name>A0A9W4D634_BLUGR</name>
<dbReference type="SUPFAM" id="SSF63867">
    <property type="entry name" value="MoeA C-terminal domain-like"/>
    <property type="match status" value="1"/>
</dbReference>
<sequence>MTLRAAIIIISSTAARNPSQDSSETVLREVFHKQGVGAWEVVHVGIVKDDIQDIQQTIKSLSDVQSSPNLIVTTGGTGFSLDDVTPEAVGPLLDKHAPGIVHGVLAAGYLITPFALVSRPTAGVRNRTVIITLPGSTKGAKESLESIIKLLPHVCQQASGADSRILHVGGVESLEREADFTIPKPHQHSCIHSHSDKLHYRTENSPPTKKIASRIFRTNNPDLDPTHRYRSSPYPMISVTEALEFIRTHSLSPRKINISVDSNITGYVVAEDVMATESVPAYRASIVDGYAVIAPRDGKSSKGIFVVNSVIKPTSNRSAEVQTGQIARVTTGAPLPVGATAVVMVEDTALLSTTGSIQKEEKEVEILVEGVREGDNIREIGSDIQKGDIILRNGTEISRTGGELSLLASVGRAEVFVYQRPLVGVLSTGDELVEHNLLGDLRPGEVRDCNRTAIISAISSWGYNVLDLGIARDKPDRLEQMLRDALRKVDIVVTSGGVSMGEHDLLKPIIERSLGGTIHFGRVSMKPGKPTTFATIPAQAETGKWTQKLIFSLPGNPVSALVALHLFILPSLHHTSGMLSVGLPTVMVTLDHDFYLDPERPEFHRATVVAGRDGLLHASSTGEQRSSRAASLRSSNALLCLPMGNHTLIKGDKTDALLLSRIYSYVDDY</sequence>
<dbReference type="NCBIfam" id="NF045515">
    <property type="entry name" value="Glp_gephyrin"/>
    <property type="match status" value="1"/>
</dbReference>
<evidence type="ECO:0000256" key="2">
    <source>
        <dbReference type="ARBA" id="ARBA00007589"/>
    </source>
</evidence>
<keyword evidence="5" id="KW-0460">Magnesium</keyword>
<dbReference type="GO" id="GO:0061598">
    <property type="term" value="F:molybdopterin adenylyltransferase activity"/>
    <property type="evidence" value="ECO:0007669"/>
    <property type="project" value="UniProtKB-UniRule"/>
</dbReference>
<dbReference type="InterPro" id="IPR036135">
    <property type="entry name" value="MoeA_linker/N_sf"/>
</dbReference>
<dbReference type="Gene3D" id="2.170.190.11">
    <property type="entry name" value="Molybdopterin biosynthesis moea protein, domain 3"/>
    <property type="match status" value="1"/>
</dbReference>
<dbReference type="GO" id="GO:0061599">
    <property type="term" value="F:molybdopterin molybdotransferase activity"/>
    <property type="evidence" value="ECO:0007669"/>
    <property type="project" value="UniProtKB-UniRule"/>
</dbReference>
<gene>
    <name evidence="7" type="ORF">BGTH12_LOCUS6097</name>
</gene>
<proteinExistence type="inferred from homology"/>
<dbReference type="SUPFAM" id="SSF63882">
    <property type="entry name" value="MoeA N-terminal region -like"/>
    <property type="match status" value="1"/>
</dbReference>
<comment type="caution">
    <text evidence="7">The sequence shown here is derived from an EMBL/GenBank/DDBJ whole genome shotgun (WGS) entry which is preliminary data.</text>
</comment>
<dbReference type="InterPro" id="IPR005111">
    <property type="entry name" value="MoeA_C_domain_IV"/>
</dbReference>
<dbReference type="Pfam" id="PF03454">
    <property type="entry name" value="MoeA_C"/>
    <property type="match status" value="1"/>
</dbReference>
<dbReference type="GO" id="GO:0046872">
    <property type="term" value="F:metal ion binding"/>
    <property type="evidence" value="ECO:0007669"/>
    <property type="project" value="UniProtKB-UniRule"/>
</dbReference>
<dbReference type="Pfam" id="PF03453">
    <property type="entry name" value="MoeA_N"/>
    <property type="match status" value="1"/>
</dbReference>
<dbReference type="Proteomes" id="UP000683417">
    <property type="component" value="Unassembled WGS sequence"/>
</dbReference>
<feature type="domain" description="MoaB/Mog" evidence="6">
    <location>
        <begin position="6"/>
        <end position="154"/>
    </location>
</feature>
<organism evidence="7 8">
    <name type="scientific">Blumeria graminis f. sp. triticale</name>
    <dbReference type="NCBI Taxonomy" id="1689686"/>
    <lineage>
        <taxon>Eukaryota</taxon>
        <taxon>Fungi</taxon>
        <taxon>Dikarya</taxon>
        <taxon>Ascomycota</taxon>
        <taxon>Pezizomycotina</taxon>
        <taxon>Leotiomycetes</taxon>
        <taxon>Erysiphales</taxon>
        <taxon>Erysiphaceae</taxon>
        <taxon>Blumeria</taxon>
    </lineage>
</organism>
<keyword evidence="4 5" id="KW-0501">Molybdenum cofactor biosynthesis</keyword>
<dbReference type="Gene3D" id="3.90.105.10">
    <property type="entry name" value="Molybdopterin biosynthesis moea protein, domain 2"/>
    <property type="match status" value="1"/>
</dbReference>
<dbReference type="CDD" id="cd00887">
    <property type="entry name" value="MoeA"/>
    <property type="match status" value="1"/>
</dbReference>
<dbReference type="NCBIfam" id="TIGR00177">
    <property type="entry name" value="molyb_syn"/>
    <property type="match status" value="2"/>
</dbReference>
<comment type="cofactor">
    <cofactor evidence="5">
        <name>Mg(2+)</name>
        <dbReference type="ChEBI" id="CHEBI:18420"/>
    </cofactor>
</comment>
<dbReference type="GO" id="GO:0005524">
    <property type="term" value="F:ATP binding"/>
    <property type="evidence" value="ECO:0007669"/>
    <property type="project" value="UniProtKB-UniRule"/>
</dbReference>
<dbReference type="InterPro" id="IPR036425">
    <property type="entry name" value="MoaB/Mog-like_dom_sf"/>
</dbReference>
<dbReference type="Gene3D" id="2.40.340.10">
    <property type="entry name" value="MoeA, C-terminal, domain IV"/>
    <property type="match status" value="1"/>
</dbReference>
<reference evidence="7" key="1">
    <citation type="submission" date="2020-10" db="EMBL/GenBank/DDBJ databases">
        <authorList>
            <person name="Muller C M."/>
        </authorList>
    </citation>
    <scope>NUCLEOTIDE SEQUENCE</scope>
    <source>
        <strain evidence="7">THUN-12</strain>
    </source>
</reference>
<evidence type="ECO:0000256" key="3">
    <source>
        <dbReference type="ARBA" id="ARBA00008339"/>
    </source>
</evidence>
<feature type="domain" description="MoaB/Mog" evidence="6">
    <location>
        <begin position="424"/>
        <end position="574"/>
    </location>
</feature>
<dbReference type="PANTHER" id="PTHR10192">
    <property type="entry name" value="MOLYBDOPTERIN BIOSYNTHESIS PROTEIN"/>
    <property type="match status" value="1"/>
</dbReference>
<dbReference type="AlphaFoldDB" id="A0A9W4D634"/>
<dbReference type="SMART" id="SM00852">
    <property type="entry name" value="MoCF_biosynth"/>
    <property type="match status" value="2"/>
</dbReference>
<dbReference type="GO" id="GO:0005829">
    <property type="term" value="C:cytosol"/>
    <property type="evidence" value="ECO:0007669"/>
    <property type="project" value="TreeGrafter"/>
</dbReference>
<evidence type="ECO:0000256" key="4">
    <source>
        <dbReference type="ARBA" id="ARBA00023150"/>
    </source>
</evidence>
<comment type="function">
    <text evidence="5">Catalyzes two steps in the biosynthesis of the molybdenum cofactor. In the first step, molybdopterin is adenylated. Subsequently, molybdate is inserted into adenylated molybdopterin and AMP is released.</text>
</comment>
<dbReference type="SUPFAM" id="SSF53218">
    <property type="entry name" value="Molybdenum cofactor biosynthesis proteins"/>
    <property type="match status" value="2"/>
</dbReference>
<keyword evidence="5" id="KW-0500">Molybdenum</keyword>
<dbReference type="Gene3D" id="3.40.980.10">
    <property type="entry name" value="MoaB/Mog-like domain"/>
    <property type="match status" value="2"/>
</dbReference>
<evidence type="ECO:0000313" key="8">
    <source>
        <dbReference type="Proteomes" id="UP000683417"/>
    </source>
</evidence>
<protein>
    <submittedName>
        <fullName evidence="7">BgTH12-00243</fullName>
    </submittedName>
</protein>
<evidence type="ECO:0000259" key="6">
    <source>
        <dbReference type="SMART" id="SM00852"/>
    </source>
</evidence>
<dbReference type="InterPro" id="IPR038987">
    <property type="entry name" value="MoeA-like"/>
</dbReference>
<dbReference type="PROSITE" id="PS01078">
    <property type="entry name" value="MOCF_BIOSYNTHESIS_1"/>
    <property type="match status" value="1"/>
</dbReference>
<evidence type="ECO:0000256" key="1">
    <source>
        <dbReference type="ARBA" id="ARBA00005046"/>
    </source>
</evidence>
<dbReference type="InterPro" id="IPR036688">
    <property type="entry name" value="MoeA_C_domain_IV_sf"/>
</dbReference>
<dbReference type="PANTHER" id="PTHR10192:SF5">
    <property type="entry name" value="GEPHYRIN"/>
    <property type="match status" value="1"/>
</dbReference>
<comment type="similarity">
    <text evidence="5">Belongs to the MoeA family.</text>
</comment>
<comment type="similarity">
    <text evidence="3">In the C-terminal section; belongs to the MoeA family.</text>
</comment>
<dbReference type="PROSITE" id="PS01079">
    <property type="entry name" value="MOCF_BIOSYNTHESIS_2"/>
    <property type="match status" value="1"/>
</dbReference>
<comment type="catalytic activity">
    <reaction evidence="5">
        <text>molybdopterin + ATP + H(+) = adenylyl-molybdopterin + diphosphate</text>
        <dbReference type="Rhea" id="RHEA:31331"/>
        <dbReference type="ChEBI" id="CHEBI:15378"/>
        <dbReference type="ChEBI" id="CHEBI:30616"/>
        <dbReference type="ChEBI" id="CHEBI:33019"/>
        <dbReference type="ChEBI" id="CHEBI:58698"/>
        <dbReference type="ChEBI" id="CHEBI:62727"/>
    </reaction>
</comment>
<comment type="catalytic activity">
    <reaction evidence="5">
        <text>adenylyl-molybdopterin + molybdate = Mo-molybdopterin + AMP + H(+)</text>
        <dbReference type="Rhea" id="RHEA:35047"/>
        <dbReference type="ChEBI" id="CHEBI:15378"/>
        <dbReference type="ChEBI" id="CHEBI:36264"/>
        <dbReference type="ChEBI" id="CHEBI:62727"/>
        <dbReference type="ChEBI" id="CHEBI:71302"/>
        <dbReference type="ChEBI" id="CHEBI:456215"/>
    </reaction>
</comment>
<evidence type="ECO:0000256" key="5">
    <source>
        <dbReference type="RuleBase" id="RU365090"/>
    </source>
</evidence>
<comment type="similarity">
    <text evidence="2">In the N-terminal section; belongs to the MoaB/Mog family.</text>
</comment>
<accession>A0A9W4D634</accession>
<keyword evidence="5" id="KW-0479">Metal-binding</keyword>
<dbReference type="InterPro" id="IPR008284">
    <property type="entry name" value="MoCF_biosynth_CS"/>
</dbReference>
<dbReference type="GO" id="GO:0006777">
    <property type="term" value="P:Mo-molybdopterin cofactor biosynthetic process"/>
    <property type="evidence" value="ECO:0007669"/>
    <property type="project" value="UniProtKB-UniRule"/>
</dbReference>
<keyword evidence="5" id="KW-0808">Transferase</keyword>
<dbReference type="CDD" id="cd00886">
    <property type="entry name" value="MogA_MoaB"/>
    <property type="match status" value="1"/>
</dbReference>
<dbReference type="InterPro" id="IPR005110">
    <property type="entry name" value="MoeA_linker/N"/>
</dbReference>
<dbReference type="InterPro" id="IPR001453">
    <property type="entry name" value="MoaB/Mog_dom"/>
</dbReference>
<dbReference type="FunFam" id="3.40.980.10:FF:000011">
    <property type="entry name" value="Molybdopterin molybdenumtransferase"/>
    <property type="match status" value="1"/>
</dbReference>
<evidence type="ECO:0000313" key="7">
    <source>
        <dbReference type="EMBL" id="CAD6504739.1"/>
    </source>
</evidence>